<evidence type="ECO:0000313" key="3">
    <source>
        <dbReference type="Proteomes" id="UP000092666"/>
    </source>
</evidence>
<reference evidence="3" key="2">
    <citation type="submission" date="2013-12" db="EMBL/GenBank/DDBJ databases">
        <title>Evolution of pathogenesis and genome organization in the Tremellales.</title>
        <authorList>
            <person name="Cuomo C."/>
            <person name="Litvintseva A."/>
            <person name="Heitman J."/>
            <person name="Chen Y."/>
            <person name="Sun S."/>
            <person name="Springer D."/>
            <person name="Dromer F."/>
            <person name="Young S."/>
            <person name="Zeng Q."/>
            <person name="Chapman S."/>
            <person name="Gujja S."/>
            <person name="Saif S."/>
            <person name="Birren B."/>
        </authorList>
    </citation>
    <scope>NUCLEOTIDE SEQUENCE [LARGE SCALE GENOMIC DNA]</scope>
    <source>
        <strain evidence="3">BCC8398</strain>
    </source>
</reference>
<dbReference type="AlphaFoldDB" id="A0A1B9GYU6"/>
<dbReference type="Proteomes" id="UP000092666">
    <property type="component" value="Unassembled WGS sequence"/>
</dbReference>
<keyword evidence="1" id="KW-0472">Membrane</keyword>
<sequence>MTNSNINSAFTPILVALTTLTLYLISGSLVNARASPPFFFTVGLGLIFAAYVMTPLVALAAVGAIFFAELFLALDHIHGECWYGVMVGGSSWHKERLGELAWHRQCVQSSQAWWIMAVLGLDEKAYAVVTVLVAANTLLRPFSRFSISSLFRSTPSLPQSTLLVPFLNVDSLLDDVQQASRTPPSTQDLTKWLLSLRDYINQLKEAVPHHKLSRGDPEIQDRITTLTDAFLGAIRLLVRELWGSNDETNGDYPSSSRLSDSTTFGDCVRDILQAVFYFRQDIHDHDGSTYILDQHILGSIFPPEQTKYDRLAPILAHPRTLIASLQHHPTRPLASSKLKSNAFPTSPVAPFIPLDVSEDEVQRALELLNILIEGVEMIDHLPGPVTAKNKK</sequence>
<name>A0A1B9GYU6_9TREE</name>
<organism evidence="2 3">
    <name type="scientific">Kwoniella heveanensis BCC8398</name>
    <dbReference type="NCBI Taxonomy" id="1296120"/>
    <lineage>
        <taxon>Eukaryota</taxon>
        <taxon>Fungi</taxon>
        <taxon>Dikarya</taxon>
        <taxon>Basidiomycota</taxon>
        <taxon>Agaricomycotina</taxon>
        <taxon>Tremellomycetes</taxon>
        <taxon>Tremellales</taxon>
        <taxon>Cryptococcaceae</taxon>
        <taxon>Kwoniella</taxon>
    </lineage>
</organism>
<keyword evidence="1" id="KW-1133">Transmembrane helix</keyword>
<feature type="transmembrane region" description="Helical" evidence="1">
    <location>
        <begin position="38"/>
        <end position="68"/>
    </location>
</feature>
<accession>A0A1B9GYU6</accession>
<keyword evidence="1" id="KW-0812">Transmembrane</keyword>
<proteinExistence type="predicted"/>
<gene>
    <name evidence="2" type="ORF">I316_02084</name>
</gene>
<protein>
    <submittedName>
        <fullName evidence="2">Uncharacterized protein</fullName>
    </submittedName>
</protein>
<evidence type="ECO:0000313" key="2">
    <source>
        <dbReference type="EMBL" id="OCF36211.1"/>
    </source>
</evidence>
<dbReference type="OrthoDB" id="3361393at2759"/>
<evidence type="ECO:0000256" key="1">
    <source>
        <dbReference type="SAM" id="Phobius"/>
    </source>
</evidence>
<reference evidence="2 3" key="1">
    <citation type="submission" date="2013-07" db="EMBL/GenBank/DDBJ databases">
        <title>The Genome Sequence of Cryptococcus heveanensis BCC8398.</title>
        <authorList>
            <consortium name="The Broad Institute Genome Sequencing Platform"/>
            <person name="Cuomo C."/>
            <person name="Litvintseva A."/>
            <person name="Chen Y."/>
            <person name="Heitman J."/>
            <person name="Sun S."/>
            <person name="Springer D."/>
            <person name="Dromer F."/>
            <person name="Young S.K."/>
            <person name="Zeng Q."/>
            <person name="Gargeya S."/>
            <person name="Fitzgerald M."/>
            <person name="Abouelleil A."/>
            <person name="Alvarado L."/>
            <person name="Berlin A.M."/>
            <person name="Chapman S.B."/>
            <person name="Dewar J."/>
            <person name="Goldberg J."/>
            <person name="Griggs A."/>
            <person name="Gujja S."/>
            <person name="Hansen M."/>
            <person name="Howarth C."/>
            <person name="Imamovic A."/>
            <person name="Larimer J."/>
            <person name="McCowan C."/>
            <person name="Murphy C."/>
            <person name="Pearson M."/>
            <person name="Priest M."/>
            <person name="Roberts A."/>
            <person name="Saif S."/>
            <person name="Shea T."/>
            <person name="Sykes S."/>
            <person name="Wortman J."/>
            <person name="Nusbaum C."/>
            <person name="Birren B."/>
        </authorList>
    </citation>
    <scope>NUCLEOTIDE SEQUENCE [LARGE SCALE GENOMIC DNA]</scope>
    <source>
        <strain evidence="2 3">BCC8398</strain>
    </source>
</reference>
<keyword evidence="3" id="KW-1185">Reference proteome</keyword>
<feature type="transmembrane region" description="Helical" evidence="1">
    <location>
        <begin position="6"/>
        <end position="26"/>
    </location>
</feature>
<dbReference type="EMBL" id="KI669496">
    <property type="protein sequence ID" value="OCF36211.1"/>
    <property type="molecule type" value="Genomic_DNA"/>
</dbReference>